<proteinExistence type="inferred from homology"/>
<dbReference type="EMBL" id="SGBD01000004">
    <property type="protein sequence ID" value="RZD14169.1"/>
    <property type="molecule type" value="Genomic_DNA"/>
</dbReference>
<keyword evidence="4" id="KW-0410">Iron transport</keyword>
<dbReference type="GO" id="GO:0009279">
    <property type="term" value="C:cell outer membrane"/>
    <property type="evidence" value="ECO:0007669"/>
    <property type="project" value="UniProtKB-SubCell"/>
</dbReference>
<dbReference type="Gene3D" id="2.170.130.10">
    <property type="entry name" value="TonB-dependent receptor, plug domain"/>
    <property type="match status" value="1"/>
</dbReference>
<keyword evidence="5" id="KW-0812">Transmembrane</keyword>
<dbReference type="Pfam" id="PF00593">
    <property type="entry name" value="TonB_dep_Rec_b-barrel"/>
    <property type="match status" value="1"/>
</dbReference>
<evidence type="ECO:0000256" key="11">
    <source>
        <dbReference type="ARBA" id="ARBA00023237"/>
    </source>
</evidence>
<keyword evidence="8" id="KW-0406">Ion transport</keyword>
<evidence type="ECO:0000256" key="4">
    <source>
        <dbReference type="ARBA" id="ARBA00022496"/>
    </source>
</evidence>
<dbReference type="GO" id="GO:0015344">
    <property type="term" value="F:siderophore uptake transmembrane transporter activity"/>
    <property type="evidence" value="ECO:0007669"/>
    <property type="project" value="TreeGrafter"/>
</dbReference>
<keyword evidence="7" id="KW-0408">Iron</keyword>
<evidence type="ECO:0000256" key="12">
    <source>
        <dbReference type="RuleBase" id="RU003357"/>
    </source>
</evidence>
<keyword evidence="11" id="KW-0998">Cell outer membrane</keyword>
<dbReference type="InterPro" id="IPR036942">
    <property type="entry name" value="Beta-barrel_TonB_sf"/>
</dbReference>
<evidence type="ECO:0000313" key="15">
    <source>
        <dbReference type="EMBL" id="RZD14169.1"/>
    </source>
</evidence>
<evidence type="ECO:0000259" key="14">
    <source>
        <dbReference type="Pfam" id="PF07715"/>
    </source>
</evidence>
<feature type="domain" description="TonB-dependent receptor plug" evidence="14">
    <location>
        <begin position="74"/>
        <end position="181"/>
    </location>
</feature>
<dbReference type="PANTHER" id="PTHR32552">
    <property type="entry name" value="FERRICHROME IRON RECEPTOR-RELATED"/>
    <property type="match status" value="1"/>
</dbReference>
<dbReference type="Pfam" id="PF07715">
    <property type="entry name" value="Plug"/>
    <property type="match status" value="1"/>
</dbReference>
<comment type="caution">
    <text evidence="15">The sequence shown here is derived from an EMBL/GenBank/DDBJ whole genome shotgun (WGS) entry which is preliminary data.</text>
</comment>
<evidence type="ECO:0000256" key="2">
    <source>
        <dbReference type="ARBA" id="ARBA00022448"/>
    </source>
</evidence>
<keyword evidence="6" id="KW-0732">Signal</keyword>
<dbReference type="InterPro" id="IPR012910">
    <property type="entry name" value="Plug_dom"/>
</dbReference>
<keyword evidence="3" id="KW-1134">Transmembrane beta strand</keyword>
<name>A0A519BA66_9DELT</name>
<dbReference type="Proteomes" id="UP000320813">
    <property type="component" value="Unassembled WGS sequence"/>
</dbReference>
<keyword evidence="2" id="KW-0813">Transport</keyword>
<dbReference type="InterPro" id="IPR000531">
    <property type="entry name" value="Beta-barrel_TonB"/>
</dbReference>
<evidence type="ECO:0000259" key="13">
    <source>
        <dbReference type="Pfam" id="PF00593"/>
    </source>
</evidence>
<dbReference type="InterPro" id="IPR037066">
    <property type="entry name" value="Plug_dom_sf"/>
</dbReference>
<protein>
    <submittedName>
        <fullName evidence="15">TonB-dependent receptor</fullName>
    </submittedName>
</protein>
<evidence type="ECO:0000313" key="16">
    <source>
        <dbReference type="Proteomes" id="UP000320813"/>
    </source>
</evidence>
<sequence length="815" mass="89568">MKKRVYLFIVLPIFIQIISPLFSLPSAFASGNDASKKPVYLGEISSTYLKKILTEEEKELKKTDLKFTKEEIFKSTQSKLIVGKAELKATPPVGGATQALSIIPGVRSETYGPTGASRGSFSINGIQQGWGGLIGETDDGSIAVTFDGVPMGNPGSGLWSTALMPEMSLISGINVVYGPGNPANRWYNALGGTLGFIPLQPSLKPEGSLSFTYGSFNTKNVNFNIKTGMIGGYSAVLAGGITSSNSYRTGFGFYNQAADYAYYGKVVKVFSNGNIGLGAYIAHSQGYRPTFIPESPIYPGNGNQGVTVNGYYPDGNSVPGPYFSQQTTGYYSSLAFDVWNKLARNHMYLIYSPINLKVSKSVSFHNLVWYREGERLHYHQNDFSQGAGNLYEYNNPEDEVYGDRTYFDINAPHNLIKFGGWFLKSHYISRNAFYNPFGTYCTAQPSGLSEVTTITNPCAYRYSDFYQTFGSAFVQDTLHFFKRLKITPGLNFVTFKTNFYNNASQYYPEAVLLNPYGNDDTIQGHNGPQAPDASTYFEKLEPSLGVNYKLTKNTAIYGNYSDAYQNPHLGGGGGPFQQIGANALEPEKNQYYTAGFKVLVHHDNLLNNFVLNVNYYHEHFSNQLLSYTLADGTSIYASGASNYDGVNLTASDNPIDNLHLFTNINYEKAVYSTYITGGGNYNGDNVPYVPEETFNLGAYYNISINRITYSPKIWDIYTGKQYIMDDVTGAPSGQTIPSFNVLNASVSAKIPFGGRHAGLPKAAVIKLTVLNLLNRKYNEYEYITAGGYFGGNSAGSVLAYPGMPIAAYVTMTLKF</sequence>
<comment type="subcellular location">
    <subcellularLocation>
        <location evidence="1">Cell outer membrane</location>
        <topology evidence="1">Multi-pass membrane protein</topology>
    </subcellularLocation>
</comment>
<evidence type="ECO:0000256" key="5">
    <source>
        <dbReference type="ARBA" id="ARBA00022692"/>
    </source>
</evidence>
<dbReference type="Gene3D" id="2.40.170.20">
    <property type="entry name" value="TonB-dependent receptor, beta-barrel domain"/>
    <property type="match status" value="1"/>
</dbReference>
<comment type="similarity">
    <text evidence="12">Belongs to the TonB-dependent receptor family.</text>
</comment>
<evidence type="ECO:0000256" key="3">
    <source>
        <dbReference type="ARBA" id="ARBA00022452"/>
    </source>
</evidence>
<dbReference type="AlphaFoldDB" id="A0A519BA66"/>
<organism evidence="15 16">
    <name type="scientific">Candidatus Acidulodesulfobacterium ferriphilum</name>
    <dbReference type="NCBI Taxonomy" id="2597223"/>
    <lineage>
        <taxon>Bacteria</taxon>
        <taxon>Deltaproteobacteria</taxon>
        <taxon>Candidatus Acidulodesulfobacterales</taxon>
        <taxon>Candidatus Acidulodesulfobacterium</taxon>
    </lineage>
</organism>
<dbReference type="PANTHER" id="PTHR32552:SF89">
    <property type="entry name" value="CATECHOLATE SIDEROPHORE RECEPTOR FIU"/>
    <property type="match status" value="1"/>
</dbReference>
<evidence type="ECO:0000256" key="8">
    <source>
        <dbReference type="ARBA" id="ARBA00023065"/>
    </source>
</evidence>
<accession>A0A519BA66</accession>
<keyword evidence="9 12" id="KW-0798">TonB box</keyword>
<keyword evidence="15" id="KW-0675">Receptor</keyword>
<feature type="domain" description="TonB-dependent receptor-like beta-barrel" evidence="13">
    <location>
        <begin position="297"/>
        <end position="755"/>
    </location>
</feature>
<keyword evidence="10 12" id="KW-0472">Membrane</keyword>
<evidence type="ECO:0000256" key="10">
    <source>
        <dbReference type="ARBA" id="ARBA00023136"/>
    </source>
</evidence>
<evidence type="ECO:0000256" key="6">
    <source>
        <dbReference type="ARBA" id="ARBA00022729"/>
    </source>
</evidence>
<evidence type="ECO:0000256" key="9">
    <source>
        <dbReference type="ARBA" id="ARBA00023077"/>
    </source>
</evidence>
<evidence type="ECO:0000256" key="1">
    <source>
        <dbReference type="ARBA" id="ARBA00004571"/>
    </source>
</evidence>
<reference evidence="15 16" key="1">
    <citation type="submission" date="2019-01" db="EMBL/GenBank/DDBJ databases">
        <title>Insights into ecological role of a new deltaproteobacterial order Candidatus Sinidesulfobacterales (Sva0485) by metagenomics and metatranscriptomics.</title>
        <authorList>
            <person name="Tan S."/>
            <person name="Liu J."/>
            <person name="Fang Y."/>
            <person name="Hedlund B.P."/>
            <person name="Lian Z.H."/>
            <person name="Huang L.Y."/>
            <person name="Li J.T."/>
            <person name="Huang L.N."/>
            <person name="Li W.J."/>
            <person name="Jiang H.C."/>
            <person name="Dong H.L."/>
            <person name="Shu W.S."/>
        </authorList>
    </citation>
    <scope>NUCLEOTIDE SEQUENCE [LARGE SCALE GENOMIC DNA]</scope>
    <source>
        <strain evidence="15">AP3</strain>
    </source>
</reference>
<dbReference type="InterPro" id="IPR039426">
    <property type="entry name" value="TonB-dep_rcpt-like"/>
</dbReference>
<dbReference type="SUPFAM" id="SSF56935">
    <property type="entry name" value="Porins"/>
    <property type="match status" value="1"/>
</dbReference>
<gene>
    <name evidence="15" type="ORF">EVJ47_08025</name>
</gene>
<evidence type="ECO:0000256" key="7">
    <source>
        <dbReference type="ARBA" id="ARBA00023004"/>
    </source>
</evidence>